<keyword evidence="1" id="KW-0472">Membrane</keyword>
<keyword evidence="3" id="KW-1185">Reference proteome</keyword>
<dbReference type="Proteomes" id="UP000660024">
    <property type="component" value="Unassembled WGS sequence"/>
</dbReference>
<feature type="transmembrane region" description="Helical" evidence="1">
    <location>
        <begin position="92"/>
        <end position="116"/>
    </location>
</feature>
<gene>
    <name evidence="2" type="ORF">I5M32_12345</name>
</gene>
<evidence type="ECO:0000313" key="2">
    <source>
        <dbReference type="EMBL" id="MBK0383750.1"/>
    </source>
</evidence>
<sequence length="189" mass="22296">MSKSKYNNLLHTNNANLDKLHQIVVKAVEEEQLLSKRLENDNINTKLNFADKLSDKVANFGGSWKFIILFSVFLCFWMCLNVFIFLNKGFDPYPFILLNLILSTIAAIQAPVIMMSQNRKEERDRKRAEDDYMVNLKSEIELRNLHEKIDLLITEQMKNLFEIQKSQMDKIQQLDDRLKNHLKKPLDHK</sequence>
<dbReference type="Pfam" id="PF06210">
    <property type="entry name" value="DUF1003"/>
    <property type="match status" value="1"/>
</dbReference>
<name>A0ABS1BLH4_9SPHI</name>
<keyword evidence="1" id="KW-1133">Transmembrane helix</keyword>
<dbReference type="RefSeq" id="WP_200586816.1">
    <property type="nucleotide sequence ID" value="NZ_JAEHFY010000017.1"/>
</dbReference>
<dbReference type="EMBL" id="JAEHFY010000017">
    <property type="protein sequence ID" value="MBK0383750.1"/>
    <property type="molecule type" value="Genomic_DNA"/>
</dbReference>
<protein>
    <submittedName>
        <fullName evidence="2">DUF1003 domain-containing protein</fullName>
    </submittedName>
</protein>
<accession>A0ABS1BLH4</accession>
<comment type="caution">
    <text evidence="2">The sequence shown here is derived from an EMBL/GenBank/DDBJ whole genome shotgun (WGS) entry which is preliminary data.</text>
</comment>
<keyword evidence="1" id="KW-0812">Transmembrane</keyword>
<dbReference type="InterPro" id="IPR010406">
    <property type="entry name" value="DUF1003"/>
</dbReference>
<dbReference type="PANTHER" id="PTHR41386">
    <property type="entry name" value="INTEGRAL MEMBRANE PROTEIN-RELATED"/>
    <property type="match status" value="1"/>
</dbReference>
<feature type="transmembrane region" description="Helical" evidence="1">
    <location>
        <begin position="66"/>
        <end position="86"/>
    </location>
</feature>
<evidence type="ECO:0000256" key="1">
    <source>
        <dbReference type="SAM" id="Phobius"/>
    </source>
</evidence>
<organism evidence="2 3">
    <name type="scientific">Pedobacter segetis</name>
    <dbReference type="NCBI Taxonomy" id="2793069"/>
    <lineage>
        <taxon>Bacteria</taxon>
        <taxon>Pseudomonadati</taxon>
        <taxon>Bacteroidota</taxon>
        <taxon>Sphingobacteriia</taxon>
        <taxon>Sphingobacteriales</taxon>
        <taxon>Sphingobacteriaceae</taxon>
        <taxon>Pedobacter</taxon>
    </lineage>
</organism>
<evidence type="ECO:0000313" key="3">
    <source>
        <dbReference type="Proteomes" id="UP000660024"/>
    </source>
</evidence>
<dbReference type="PANTHER" id="PTHR41386:SF1">
    <property type="entry name" value="MEMBRANE PROTEIN"/>
    <property type="match status" value="1"/>
</dbReference>
<reference evidence="2 3" key="1">
    <citation type="submission" date="2020-12" db="EMBL/GenBank/DDBJ databases">
        <title>Bacterial novel species Pedobacter sp. SD-b isolated from soil.</title>
        <authorList>
            <person name="Jung H.-Y."/>
        </authorList>
    </citation>
    <scope>NUCLEOTIDE SEQUENCE [LARGE SCALE GENOMIC DNA]</scope>
    <source>
        <strain evidence="2 3">SD-b</strain>
    </source>
</reference>
<proteinExistence type="predicted"/>